<organism evidence="1">
    <name type="scientific">viral metagenome</name>
    <dbReference type="NCBI Taxonomy" id="1070528"/>
    <lineage>
        <taxon>unclassified sequences</taxon>
        <taxon>metagenomes</taxon>
        <taxon>organismal metagenomes</taxon>
    </lineage>
</organism>
<reference evidence="1" key="1">
    <citation type="journal article" date="2020" name="Nature">
        <title>Giant virus diversity and host interactions through global metagenomics.</title>
        <authorList>
            <person name="Schulz F."/>
            <person name="Roux S."/>
            <person name="Paez-Espino D."/>
            <person name="Jungbluth S."/>
            <person name="Walsh D.A."/>
            <person name="Denef V.J."/>
            <person name="McMahon K.D."/>
            <person name="Konstantinidis K.T."/>
            <person name="Eloe-Fadrosh E.A."/>
            <person name="Kyrpides N.C."/>
            <person name="Woyke T."/>
        </authorList>
    </citation>
    <scope>NUCLEOTIDE SEQUENCE</scope>
    <source>
        <strain evidence="1">GVMAG-M-3300023174-130</strain>
    </source>
</reference>
<protein>
    <recommendedName>
        <fullName evidence="2">Protein kinase domain-containing protein</fullName>
    </recommendedName>
</protein>
<accession>A0A6C0D8Y3</accession>
<sequence length="238" mass="28256">MSISIKQSSNFSYELIFDNYSYNNEFLQPLLESILELIPNSSIIYSEIESKYSIHFYANKVIYLNQKREKEEKELNELNNKKLLNYHETLIMMHDLNKQNDFLINQYSCGFFCLDLNNILVIDSCIFICTQPKFIRKIYLNNLVFQYPFSRSNSTSFFSPEIINFNSIPATVCFKCFYYSLGSFCIYCLFGIKIPCSEFTVHDVDIEKILKPIYQTKLYWTILKAIDFDVEKRTLQYC</sequence>
<dbReference type="AlphaFoldDB" id="A0A6C0D8Y3"/>
<name>A0A6C0D8Y3_9ZZZZ</name>
<dbReference type="EMBL" id="MN739553">
    <property type="protein sequence ID" value="QHT12921.1"/>
    <property type="molecule type" value="Genomic_DNA"/>
</dbReference>
<proteinExistence type="predicted"/>
<evidence type="ECO:0000313" key="1">
    <source>
        <dbReference type="EMBL" id="QHT12921.1"/>
    </source>
</evidence>
<evidence type="ECO:0008006" key="2">
    <source>
        <dbReference type="Google" id="ProtNLM"/>
    </source>
</evidence>